<dbReference type="NCBIfam" id="TIGR00229">
    <property type="entry name" value="sensory_box"/>
    <property type="match status" value="1"/>
</dbReference>
<gene>
    <name evidence="2" type="ORF">PCL_01921</name>
</gene>
<dbReference type="InterPro" id="IPR035965">
    <property type="entry name" value="PAS-like_dom_sf"/>
</dbReference>
<evidence type="ECO:0000313" key="2">
    <source>
        <dbReference type="EMBL" id="PWI63960.1"/>
    </source>
</evidence>
<dbReference type="Pfam" id="PF13426">
    <property type="entry name" value="PAS_9"/>
    <property type="match status" value="2"/>
</dbReference>
<feature type="domain" description="PAS" evidence="1">
    <location>
        <begin position="150"/>
        <end position="207"/>
    </location>
</feature>
<dbReference type="CDD" id="cd00130">
    <property type="entry name" value="PAS"/>
    <property type="match status" value="1"/>
</dbReference>
<reference evidence="2 3" key="1">
    <citation type="journal article" date="2016" name="Front. Microbiol.">
        <title>Genome and transcriptome sequences reveal the specific parasitism of the nematophagous Purpureocillium lilacinum 36-1.</title>
        <authorList>
            <person name="Xie J."/>
            <person name="Li S."/>
            <person name="Mo C."/>
            <person name="Xiao X."/>
            <person name="Peng D."/>
            <person name="Wang G."/>
            <person name="Xiao Y."/>
        </authorList>
    </citation>
    <scope>NUCLEOTIDE SEQUENCE [LARGE SCALE GENOMIC DNA]</scope>
    <source>
        <strain evidence="2 3">36-1</strain>
    </source>
</reference>
<proteinExistence type="predicted"/>
<dbReference type="Gene3D" id="3.30.450.20">
    <property type="entry name" value="PAS domain"/>
    <property type="match status" value="1"/>
</dbReference>
<evidence type="ECO:0000259" key="1">
    <source>
        <dbReference type="PROSITE" id="PS50112"/>
    </source>
</evidence>
<name>A0A2U3DNY3_PURLI</name>
<dbReference type="PROSITE" id="PS50112">
    <property type="entry name" value="PAS"/>
    <property type="match status" value="1"/>
</dbReference>
<comment type="caution">
    <text evidence="2">The sequence shown here is derived from an EMBL/GenBank/DDBJ whole genome shotgun (WGS) entry which is preliminary data.</text>
</comment>
<dbReference type="EMBL" id="LCWV01000153">
    <property type="protein sequence ID" value="PWI63960.1"/>
    <property type="molecule type" value="Genomic_DNA"/>
</dbReference>
<organism evidence="2 3">
    <name type="scientific">Purpureocillium lilacinum</name>
    <name type="common">Paecilomyces lilacinus</name>
    <dbReference type="NCBI Taxonomy" id="33203"/>
    <lineage>
        <taxon>Eukaryota</taxon>
        <taxon>Fungi</taxon>
        <taxon>Dikarya</taxon>
        <taxon>Ascomycota</taxon>
        <taxon>Pezizomycotina</taxon>
        <taxon>Sordariomycetes</taxon>
        <taxon>Hypocreomycetidae</taxon>
        <taxon>Hypocreales</taxon>
        <taxon>Ophiocordycipitaceae</taxon>
        <taxon>Purpureocillium</taxon>
    </lineage>
</organism>
<dbReference type="InterPro" id="IPR000014">
    <property type="entry name" value="PAS"/>
</dbReference>
<protein>
    <recommendedName>
        <fullName evidence="1">PAS domain-containing protein</fullName>
    </recommendedName>
</protein>
<dbReference type="SUPFAM" id="SSF55785">
    <property type="entry name" value="PYP-like sensor domain (PAS domain)"/>
    <property type="match status" value="2"/>
</dbReference>
<sequence>MIPAMSEIFDLSPVPSLLVSPSHCIERASNGLLEAWGLQRDEVVGRDLFVTLYNGSPTERFDCIPLSYAIASAVAARTLRQCHAAYLADNVAWNARITPLHRGEKLLCLIFEWEKAEAHATAVDGEIFWHWLPIDDAFRTFIQAVKNYAMYLLDTRGYVMTWNTGAELSEGYKRKEILSKHLSMFYGEEDGRAMKPERQLEVCLREGRVEFEVWLYRKDGSRYWANVLITALYKNDVHVGFGNISRDLTGA</sequence>
<accession>A0A2U3DNY3</accession>
<evidence type="ECO:0000313" key="3">
    <source>
        <dbReference type="Proteomes" id="UP000245956"/>
    </source>
</evidence>
<dbReference type="Proteomes" id="UP000245956">
    <property type="component" value="Unassembled WGS sequence"/>
</dbReference>
<dbReference type="AlphaFoldDB" id="A0A2U3DNY3"/>